<proteinExistence type="predicted"/>
<evidence type="ECO:0000313" key="2">
    <source>
        <dbReference type="EMBL" id="CAF1034670.1"/>
    </source>
</evidence>
<dbReference type="Proteomes" id="UP000663877">
    <property type="component" value="Unassembled WGS sequence"/>
</dbReference>
<dbReference type="Proteomes" id="UP000663832">
    <property type="component" value="Unassembled WGS sequence"/>
</dbReference>
<evidence type="ECO:0000313" key="1">
    <source>
        <dbReference type="EMBL" id="CAF1030262.1"/>
    </source>
</evidence>
<dbReference type="EMBL" id="CAJNOM010000092">
    <property type="protein sequence ID" value="CAF1030262.1"/>
    <property type="molecule type" value="Genomic_DNA"/>
</dbReference>
<gene>
    <name evidence="2" type="ORF">BJG266_LOCUS17730</name>
    <name evidence="1" type="ORF">QVE165_LOCUS16501</name>
</gene>
<accession>A0A814J2B9</accession>
<protein>
    <recommendedName>
        <fullName evidence="4">Neurite outgrowth-associated protein</fullName>
    </recommendedName>
</protein>
<dbReference type="AlphaFoldDB" id="A0A814J2B9"/>
<sequence length="317" mass="37797">MFFSNLYQKLFKISLNSIISNKRYVRNGQRQSTILDNYANIYRPEIESQLENLAIQTTKNKSLQINYEIDQQRKRQNTVRYHILKRKYVVHPNDIKVDPYVKNHMQFLHKNYPKRWTAEILAESFNQSVDNVRLILQQRTRRRMRVRPRPPTTLFGIKDEEEREKLVRDHIIQRDIGINNKPDLVKDDDEEPVDYQILAEESNLVSQKRPSDIYMKRDNDGFFSNIISSSDEDQQNERDISIKKKLLTSSSTSTLLDRINKLRINTNITSDTYSYDQTSEIYDKRMAIIQKMQQTNDTIVEMNEKKQKFLKKSPVKK</sequence>
<name>A0A814J2B9_9BILA</name>
<dbReference type="OrthoDB" id="67700at2759"/>
<organism evidence="1 3">
    <name type="scientific">Adineta steineri</name>
    <dbReference type="NCBI Taxonomy" id="433720"/>
    <lineage>
        <taxon>Eukaryota</taxon>
        <taxon>Metazoa</taxon>
        <taxon>Spiralia</taxon>
        <taxon>Gnathifera</taxon>
        <taxon>Rotifera</taxon>
        <taxon>Eurotatoria</taxon>
        <taxon>Bdelloidea</taxon>
        <taxon>Adinetida</taxon>
        <taxon>Adinetidae</taxon>
        <taxon>Adineta</taxon>
    </lineage>
</organism>
<evidence type="ECO:0008006" key="4">
    <source>
        <dbReference type="Google" id="ProtNLM"/>
    </source>
</evidence>
<keyword evidence="3" id="KW-1185">Reference proteome</keyword>
<comment type="caution">
    <text evidence="1">The sequence shown here is derived from an EMBL/GenBank/DDBJ whole genome shotgun (WGS) entry which is preliminary data.</text>
</comment>
<reference evidence="1" key="1">
    <citation type="submission" date="2021-02" db="EMBL/GenBank/DDBJ databases">
        <authorList>
            <person name="Nowell W R."/>
        </authorList>
    </citation>
    <scope>NUCLEOTIDE SEQUENCE</scope>
</reference>
<dbReference type="EMBL" id="CAJNOI010000087">
    <property type="protein sequence ID" value="CAF1034670.1"/>
    <property type="molecule type" value="Genomic_DNA"/>
</dbReference>
<evidence type="ECO:0000313" key="3">
    <source>
        <dbReference type="Proteomes" id="UP000663832"/>
    </source>
</evidence>